<dbReference type="InterPro" id="IPR036412">
    <property type="entry name" value="HAD-like_sf"/>
</dbReference>
<proteinExistence type="predicted"/>
<evidence type="ECO:0000256" key="3">
    <source>
        <dbReference type="ARBA" id="ARBA00022989"/>
    </source>
</evidence>
<name>A0A443NW28_9MAGN</name>
<dbReference type="PANTHER" id="PTHR24092:SF150">
    <property type="entry name" value="PHOSPHOLIPID-TRANSPORTING ATPASE"/>
    <property type="match status" value="1"/>
</dbReference>
<reference evidence="5 6" key="1">
    <citation type="journal article" date="2019" name="Nat. Plants">
        <title>Stout camphor tree genome fills gaps in understanding of flowering plant genome evolution.</title>
        <authorList>
            <person name="Chaw S.M."/>
            <person name="Liu Y.C."/>
            <person name="Wu Y.W."/>
            <person name="Wang H.Y."/>
            <person name="Lin C.I."/>
            <person name="Wu C.S."/>
            <person name="Ke H.M."/>
            <person name="Chang L.Y."/>
            <person name="Hsu C.Y."/>
            <person name="Yang H.T."/>
            <person name="Sudianto E."/>
            <person name="Hsu M.H."/>
            <person name="Wu K.P."/>
            <person name="Wang L.N."/>
            <person name="Leebens-Mack J.H."/>
            <person name="Tsai I.J."/>
        </authorList>
    </citation>
    <scope>NUCLEOTIDE SEQUENCE [LARGE SCALE GENOMIC DNA]</scope>
    <source>
        <strain evidence="6">cv. Chaw 1501</strain>
        <tissue evidence="5">Young leaves</tissue>
    </source>
</reference>
<dbReference type="GO" id="GO:0045332">
    <property type="term" value="P:phospholipid translocation"/>
    <property type="evidence" value="ECO:0007669"/>
    <property type="project" value="TreeGrafter"/>
</dbReference>
<accession>A0A443NW28</accession>
<dbReference type="GO" id="GO:0005886">
    <property type="term" value="C:plasma membrane"/>
    <property type="evidence" value="ECO:0007669"/>
    <property type="project" value="TreeGrafter"/>
</dbReference>
<evidence type="ECO:0000256" key="2">
    <source>
        <dbReference type="ARBA" id="ARBA00022692"/>
    </source>
</evidence>
<dbReference type="PANTHER" id="PTHR24092">
    <property type="entry name" value="PROBABLE PHOSPHOLIPID-TRANSPORTING ATPASE"/>
    <property type="match status" value="1"/>
</dbReference>
<keyword evidence="4" id="KW-0472">Membrane</keyword>
<evidence type="ECO:0000313" key="5">
    <source>
        <dbReference type="EMBL" id="RWR82750.1"/>
    </source>
</evidence>
<keyword evidence="6" id="KW-1185">Reference proteome</keyword>
<dbReference type="InterPro" id="IPR018303">
    <property type="entry name" value="ATPase_P-typ_P_site"/>
</dbReference>
<comment type="subcellular location">
    <subcellularLocation>
        <location evidence="1">Membrane</location>
    </subcellularLocation>
</comment>
<dbReference type="GO" id="GO:0140326">
    <property type="term" value="F:ATPase-coupled intramembrane lipid transporter activity"/>
    <property type="evidence" value="ECO:0007669"/>
    <property type="project" value="TreeGrafter"/>
</dbReference>
<keyword evidence="3" id="KW-1133">Transmembrane helix</keyword>
<protein>
    <submittedName>
        <fullName evidence="5">Putative phospholipid-transporting ATPase 4 isoform X3</fullName>
    </submittedName>
</protein>
<evidence type="ECO:0000313" key="6">
    <source>
        <dbReference type="Proteomes" id="UP000283530"/>
    </source>
</evidence>
<dbReference type="STRING" id="337451.A0A443NW28"/>
<keyword evidence="2" id="KW-0812">Transmembrane</keyword>
<dbReference type="SUPFAM" id="SSF56784">
    <property type="entry name" value="HAD-like"/>
    <property type="match status" value="1"/>
</dbReference>
<evidence type="ECO:0000256" key="1">
    <source>
        <dbReference type="ARBA" id="ARBA00004370"/>
    </source>
</evidence>
<comment type="caution">
    <text evidence="5">The sequence shown here is derived from an EMBL/GenBank/DDBJ whole genome shotgun (WGS) entry which is preliminary data.</text>
</comment>
<dbReference type="AlphaFoldDB" id="A0A443NW28"/>
<dbReference type="Proteomes" id="UP000283530">
    <property type="component" value="Unassembled WGS sequence"/>
</dbReference>
<dbReference type="EMBL" id="QPKB01000004">
    <property type="protein sequence ID" value="RWR82750.1"/>
    <property type="molecule type" value="Genomic_DNA"/>
</dbReference>
<sequence>MIAPLAFVVGLSMVKEALEDWRRFMQDVNVNSRELRRWNLLFVDHEETNLKVKRSLEVTLPLDDDETFKDFRGTIKCEDPNSNLYTFVGLVSKTFINQDIQMYEEETGKPAQARTSNLNEELGQVDTILLDKTGTLTCNQMDFLKCSLAGVSYGMILSEVEIAAAKLMAVDRNEQDSKTSCAYATQ</sequence>
<organism evidence="5 6">
    <name type="scientific">Cinnamomum micranthum f. kanehirae</name>
    <dbReference type="NCBI Taxonomy" id="337451"/>
    <lineage>
        <taxon>Eukaryota</taxon>
        <taxon>Viridiplantae</taxon>
        <taxon>Streptophyta</taxon>
        <taxon>Embryophyta</taxon>
        <taxon>Tracheophyta</taxon>
        <taxon>Spermatophyta</taxon>
        <taxon>Magnoliopsida</taxon>
        <taxon>Magnoliidae</taxon>
        <taxon>Laurales</taxon>
        <taxon>Lauraceae</taxon>
        <taxon>Cinnamomum</taxon>
    </lineage>
</organism>
<dbReference type="OrthoDB" id="1742340at2759"/>
<evidence type="ECO:0000256" key="4">
    <source>
        <dbReference type="ARBA" id="ARBA00023136"/>
    </source>
</evidence>
<gene>
    <name evidence="5" type="ORF">CKAN_01148500</name>
</gene>
<dbReference type="PROSITE" id="PS00154">
    <property type="entry name" value="ATPASE_E1_E2"/>
    <property type="match status" value="1"/>
</dbReference>